<feature type="region of interest" description="Disordered" evidence="1">
    <location>
        <begin position="833"/>
        <end position="908"/>
    </location>
</feature>
<feature type="compositionally biased region" description="Low complexity" evidence="1">
    <location>
        <begin position="172"/>
        <end position="186"/>
    </location>
</feature>
<feature type="compositionally biased region" description="Low complexity" evidence="1">
    <location>
        <begin position="438"/>
        <end position="471"/>
    </location>
</feature>
<comment type="caution">
    <text evidence="4">The sequence shown here is derived from an EMBL/GenBank/DDBJ whole genome shotgun (WGS) entry which is preliminary data.</text>
</comment>
<gene>
    <name evidence="4" type="ORF">EV674_110114</name>
</gene>
<evidence type="ECO:0000313" key="5">
    <source>
        <dbReference type="Proteomes" id="UP000295182"/>
    </source>
</evidence>
<name>A0A4R2NAA6_9BURK</name>
<sequence>MHRWKYSALAAAVVTTFGLYAADASALALGPITVQSALGEPLRAEIDLPQITPAEADTLRASTAAPEVFRSQGMEYSTAVTQMQVQLQRRPDGRMVLRLSSDRPINDPFVDLVIDATWGTGRITRSYTMLFDPPALRRPPVAVTAPAQITAPQTTAAAAPPPSAPPAPPAAPVAAAPVNTAPASTARPEPKIYSTVPARTQPTSPRPTPQAQSSQPDNVTVRPGDTAGRIASSHRLSGVSLDQMLVALMRANPESFVQNNVNRLKAGAVLQLPDTAQAQATSVKEARQIIAAQSRDFNEFRRKLAGAAPVAQVAAADRSATGAVQTRIEDKRPVSTAPDKLTLSKGAMQGQKATEELLAQRKQTNEAAARVQELSKNIDDLNRLSAASAAQPGTSAPTPAPAASTASALPAVTAPSLVVPPAPPASAPAPEAAPAPAPSASASASASASEAATQAPAAPASAPASQASAPAEVKLQPPPAPAPAPIEEPSFMSALLDDPMVPLAGGGLLALLLGYGAYRAVQRKRNAQTVDSSFFESRLQPDSFFNASGGQRVDTASTDSTTGSSSMAYTPSQLDAGGDVDPVAEADVYLAYGRDLQAEEILKEAARHTPTRVSIHTKLGEIYAKRQDRKALEVVASEVHKLTNGEGPDWNRITELGRDIDPDNPLYQPGGQPTAALGSLGAVAAAGVAAGGFASTLAEAAATTDTTPSPLPDMDLNLDLDLDLMGDSSPDNTAAQPLDFAAAMAAEPALPEIPATPTFTEPASTATAPDQDLGLSWDMPDLPAATPPAPEPAPELPTLAELEAPATAEPPAIAPPPADPAMADLDFALDISAFTDTPAPAAPAAPAPEEPPTSAPDSGLMEFDLGSLTLDLDPPSAPAAPTGGPEEPPAAASLQIDEVPSGEPEDPLDTKLALALEFNAIGDSDGARTLIEEVIAESSGALKARAQSMLAELS</sequence>
<dbReference type="InterPro" id="IPR038440">
    <property type="entry name" value="FimV_C_sf"/>
</dbReference>
<dbReference type="Proteomes" id="UP000295182">
    <property type="component" value="Unassembled WGS sequence"/>
</dbReference>
<evidence type="ECO:0000313" key="4">
    <source>
        <dbReference type="EMBL" id="TCP18019.1"/>
    </source>
</evidence>
<evidence type="ECO:0000256" key="2">
    <source>
        <dbReference type="SAM" id="SignalP"/>
    </source>
</evidence>
<dbReference type="RefSeq" id="WP_119014309.1">
    <property type="nucleotide sequence ID" value="NZ_QXNC01000031.1"/>
</dbReference>
<dbReference type="InterPro" id="IPR020011">
    <property type="entry name" value="FimV_C"/>
</dbReference>
<feature type="chain" id="PRO_5020239587" evidence="2">
    <location>
        <begin position="22"/>
        <end position="954"/>
    </location>
</feature>
<dbReference type="EMBL" id="SLXH01000010">
    <property type="protein sequence ID" value="TCP18019.1"/>
    <property type="molecule type" value="Genomic_DNA"/>
</dbReference>
<feature type="compositionally biased region" description="Pro residues" evidence="1">
    <location>
        <begin position="422"/>
        <end position="437"/>
    </location>
</feature>
<dbReference type="InterPro" id="IPR036779">
    <property type="entry name" value="LysM_dom_sf"/>
</dbReference>
<organism evidence="4 5">
    <name type="scientific">Simplicispira metamorpha</name>
    <dbReference type="NCBI Taxonomy" id="80881"/>
    <lineage>
        <taxon>Bacteria</taxon>
        <taxon>Pseudomonadati</taxon>
        <taxon>Pseudomonadota</taxon>
        <taxon>Betaproteobacteria</taxon>
        <taxon>Burkholderiales</taxon>
        <taxon>Comamonadaceae</taxon>
        <taxon>Simplicispira</taxon>
    </lineage>
</organism>
<dbReference type="Gene3D" id="1.20.58.2200">
    <property type="match status" value="1"/>
</dbReference>
<feature type="compositionally biased region" description="Low complexity" evidence="1">
    <location>
        <begin position="554"/>
        <end position="566"/>
    </location>
</feature>
<dbReference type="NCBIfam" id="TIGR03505">
    <property type="entry name" value="FimV_core"/>
    <property type="match status" value="1"/>
</dbReference>
<evidence type="ECO:0000256" key="1">
    <source>
        <dbReference type="SAM" id="MobiDB-lite"/>
    </source>
</evidence>
<feature type="region of interest" description="Disordered" evidence="1">
    <location>
        <begin position="324"/>
        <end position="352"/>
    </location>
</feature>
<feature type="domain" description="LysM" evidence="3">
    <location>
        <begin position="217"/>
        <end position="272"/>
    </location>
</feature>
<feature type="region of interest" description="Disordered" evidence="1">
    <location>
        <begin position="152"/>
        <end position="228"/>
    </location>
</feature>
<dbReference type="PROSITE" id="PS51782">
    <property type="entry name" value="LYSM"/>
    <property type="match status" value="1"/>
</dbReference>
<dbReference type="CDD" id="cd00118">
    <property type="entry name" value="LysM"/>
    <property type="match status" value="1"/>
</dbReference>
<dbReference type="InterPro" id="IPR057840">
    <property type="entry name" value="FimV_N"/>
</dbReference>
<feature type="region of interest" description="Disordered" evidence="1">
    <location>
        <begin position="546"/>
        <end position="566"/>
    </location>
</feature>
<feature type="compositionally biased region" description="Pro residues" evidence="1">
    <location>
        <begin position="840"/>
        <end position="854"/>
    </location>
</feature>
<proteinExistence type="predicted"/>
<keyword evidence="2" id="KW-0732">Signal</keyword>
<dbReference type="AlphaFoldDB" id="A0A4R2NAA6"/>
<feature type="signal peptide" evidence="2">
    <location>
        <begin position="1"/>
        <end position="21"/>
    </location>
</feature>
<keyword evidence="5" id="KW-1185">Reference proteome</keyword>
<dbReference type="InterPro" id="IPR018392">
    <property type="entry name" value="LysM"/>
</dbReference>
<dbReference type="Pfam" id="PF25800">
    <property type="entry name" value="FimV_N"/>
    <property type="match status" value="1"/>
</dbReference>
<feature type="region of interest" description="Disordered" evidence="1">
    <location>
        <begin position="422"/>
        <end position="486"/>
    </location>
</feature>
<accession>A0A4R2NAA6</accession>
<feature type="compositionally biased region" description="Low complexity" evidence="1">
    <location>
        <begin position="867"/>
        <end position="893"/>
    </location>
</feature>
<dbReference type="OrthoDB" id="5298707at2"/>
<reference evidence="4 5" key="1">
    <citation type="submission" date="2019-03" db="EMBL/GenBank/DDBJ databases">
        <title>Genomic Encyclopedia of Type Strains, Phase IV (KMG-IV): sequencing the most valuable type-strain genomes for metagenomic binning, comparative biology and taxonomic classification.</title>
        <authorList>
            <person name="Goeker M."/>
        </authorList>
    </citation>
    <scope>NUCLEOTIDE SEQUENCE [LARGE SCALE GENOMIC DNA]</scope>
    <source>
        <strain evidence="4 5">DSM 1837</strain>
    </source>
</reference>
<dbReference type="NCBIfam" id="TIGR03504">
    <property type="entry name" value="FimV_Cterm"/>
    <property type="match status" value="1"/>
</dbReference>
<feature type="compositionally biased region" description="Low complexity" evidence="1">
    <location>
        <begin position="197"/>
        <end position="216"/>
    </location>
</feature>
<dbReference type="Gene3D" id="3.10.350.10">
    <property type="entry name" value="LysM domain"/>
    <property type="match status" value="1"/>
</dbReference>
<protein>
    <submittedName>
        <fullName evidence="4">Pilus assembly protein FimV</fullName>
    </submittedName>
</protein>
<feature type="compositionally biased region" description="Pro residues" evidence="1">
    <location>
        <begin position="159"/>
        <end position="171"/>
    </location>
</feature>
<feature type="compositionally biased region" description="Pro residues" evidence="1">
    <location>
        <begin position="476"/>
        <end position="486"/>
    </location>
</feature>
<dbReference type="InterPro" id="IPR020012">
    <property type="entry name" value="LysM_FimV"/>
</dbReference>
<evidence type="ECO:0000259" key="3">
    <source>
        <dbReference type="PROSITE" id="PS51782"/>
    </source>
</evidence>